<dbReference type="PANTHER" id="PTHR20883">
    <property type="entry name" value="PHYTANOYL-COA DIOXYGENASE DOMAIN CONTAINING 1"/>
    <property type="match status" value="1"/>
</dbReference>
<gene>
    <name evidence="2" type="ORF">D3Y59_00035</name>
</gene>
<dbReference type="GO" id="GO:0005506">
    <property type="term" value="F:iron ion binding"/>
    <property type="evidence" value="ECO:0007669"/>
    <property type="project" value="UniProtKB-ARBA"/>
</dbReference>
<name>A0A3B7QWG8_9BACT</name>
<keyword evidence="2" id="KW-0223">Dioxygenase</keyword>
<accession>A0A3B7QWG8</accession>
<reference evidence="2 3" key="1">
    <citation type="submission" date="2018-09" db="EMBL/GenBank/DDBJ databases">
        <title>Hymenobacter medium sp. nov., isolated from R2A medium.</title>
        <authorList>
            <person name="Yingchao G."/>
        </authorList>
    </citation>
    <scope>NUCLEOTIDE SEQUENCE [LARGE SCALE GENOMIC DNA]</scope>
    <source>
        <strain evidence="3">sh-6</strain>
    </source>
</reference>
<keyword evidence="2" id="KW-0560">Oxidoreductase</keyword>
<sequence>MLDFLRHKLRSLKLTYTVYNFLHQRKLRHNEQLYRRYGLRKRVYQSVSSDDFKALGAGEPPRFDVHDSRLAASNYPEFKQFSPATQEGIRLWSERGYMVLRGFFSPDEVATINGEIERLIGQGEANWRYSHVKIMFAIHQSEAIRRIVAKPELHAVLGFLLGKPVTHPFQSINFIQGSQQRAHSDTIHMTTYPLGYMVAAWIALENIDASNGPVFYYPGSHRLPYVLNNDYPHGNTHFTIGESAYKAYENAIEAVVQQNQLRPEEFHAQAGDVLLWHANLLHGGMPIQAAHRTRQSMVLHYFADDVICYHEITQRPALREQP</sequence>
<organism evidence="2 3">
    <name type="scientific">Hymenobacter oligotrophus</name>
    <dbReference type="NCBI Taxonomy" id="2319843"/>
    <lineage>
        <taxon>Bacteria</taxon>
        <taxon>Pseudomonadati</taxon>
        <taxon>Bacteroidota</taxon>
        <taxon>Cytophagia</taxon>
        <taxon>Cytophagales</taxon>
        <taxon>Hymenobacteraceae</taxon>
        <taxon>Hymenobacter</taxon>
    </lineage>
</organism>
<dbReference type="RefSeq" id="WP_119443176.1">
    <property type="nucleotide sequence ID" value="NZ_CP032317.1"/>
</dbReference>
<keyword evidence="3" id="KW-1185">Reference proteome</keyword>
<dbReference type="GO" id="GO:0016706">
    <property type="term" value="F:2-oxoglutarate-dependent dioxygenase activity"/>
    <property type="evidence" value="ECO:0007669"/>
    <property type="project" value="UniProtKB-ARBA"/>
</dbReference>
<proteinExistence type="predicted"/>
<dbReference type="EMBL" id="CP032317">
    <property type="protein sequence ID" value="AYA35583.1"/>
    <property type="molecule type" value="Genomic_DNA"/>
</dbReference>
<dbReference type="AlphaFoldDB" id="A0A3B7QWG8"/>
<dbReference type="PANTHER" id="PTHR20883:SF48">
    <property type="entry name" value="ECTOINE DIOXYGENASE"/>
    <property type="match status" value="1"/>
</dbReference>
<protein>
    <submittedName>
        <fullName evidence="2">Phytanoyl-CoA dioxygenase</fullName>
    </submittedName>
</protein>
<evidence type="ECO:0000313" key="2">
    <source>
        <dbReference type="EMBL" id="AYA35583.1"/>
    </source>
</evidence>
<dbReference type="InterPro" id="IPR008775">
    <property type="entry name" value="Phytyl_CoA_dOase-like"/>
</dbReference>
<dbReference type="SUPFAM" id="SSF51197">
    <property type="entry name" value="Clavaminate synthase-like"/>
    <property type="match status" value="1"/>
</dbReference>
<dbReference type="Pfam" id="PF05721">
    <property type="entry name" value="PhyH"/>
    <property type="match status" value="1"/>
</dbReference>
<dbReference type="Proteomes" id="UP000262802">
    <property type="component" value="Chromosome"/>
</dbReference>
<dbReference type="Gene3D" id="2.60.120.620">
    <property type="entry name" value="q2cbj1_9rhob like domain"/>
    <property type="match status" value="1"/>
</dbReference>
<evidence type="ECO:0000313" key="3">
    <source>
        <dbReference type="Proteomes" id="UP000262802"/>
    </source>
</evidence>
<dbReference type="OrthoDB" id="9791262at2"/>
<evidence type="ECO:0000256" key="1">
    <source>
        <dbReference type="ARBA" id="ARBA00001954"/>
    </source>
</evidence>
<comment type="cofactor">
    <cofactor evidence="1">
        <name>Fe(2+)</name>
        <dbReference type="ChEBI" id="CHEBI:29033"/>
    </cofactor>
</comment>
<dbReference type="KEGG" id="hyh:D3Y59_00035"/>